<organism evidence="2 3">
    <name type="scientific">Deinococcus radiotolerans</name>
    <dbReference type="NCBI Taxonomy" id="1309407"/>
    <lineage>
        <taxon>Bacteria</taxon>
        <taxon>Thermotogati</taxon>
        <taxon>Deinococcota</taxon>
        <taxon>Deinococci</taxon>
        <taxon>Deinococcales</taxon>
        <taxon>Deinococcaceae</taxon>
        <taxon>Deinococcus</taxon>
    </lineage>
</organism>
<dbReference type="InterPro" id="IPR003010">
    <property type="entry name" value="C-N_Hydrolase"/>
</dbReference>
<name>A0ABQ2FGG5_9DEIO</name>
<dbReference type="EMBL" id="BMPE01000002">
    <property type="protein sequence ID" value="GGK96144.1"/>
    <property type="molecule type" value="Genomic_DNA"/>
</dbReference>
<evidence type="ECO:0000313" key="2">
    <source>
        <dbReference type="EMBL" id="GGK96144.1"/>
    </source>
</evidence>
<accession>A0ABQ2FGG5</accession>
<dbReference type="Gene3D" id="3.60.110.10">
    <property type="entry name" value="Carbon-nitrogen hydrolase"/>
    <property type="match status" value="1"/>
</dbReference>
<dbReference type="PROSITE" id="PS50263">
    <property type="entry name" value="CN_HYDROLASE"/>
    <property type="match status" value="1"/>
</dbReference>
<dbReference type="PANTHER" id="PTHR23088:SF50">
    <property type="entry name" value="HYDROLASE YHCX"/>
    <property type="match status" value="1"/>
</dbReference>
<reference evidence="3" key="1">
    <citation type="journal article" date="2019" name="Int. J. Syst. Evol. Microbiol.">
        <title>The Global Catalogue of Microorganisms (GCM) 10K type strain sequencing project: providing services to taxonomists for standard genome sequencing and annotation.</title>
        <authorList>
            <consortium name="The Broad Institute Genomics Platform"/>
            <consortium name="The Broad Institute Genome Sequencing Center for Infectious Disease"/>
            <person name="Wu L."/>
            <person name="Ma J."/>
        </authorList>
    </citation>
    <scope>NUCLEOTIDE SEQUENCE [LARGE SCALE GENOMIC DNA]</scope>
    <source>
        <strain evidence="3">JCM 19173</strain>
    </source>
</reference>
<dbReference type="SUPFAM" id="SSF56317">
    <property type="entry name" value="Carbon-nitrogen hydrolase"/>
    <property type="match status" value="1"/>
</dbReference>
<dbReference type="RefSeq" id="WP_189068208.1">
    <property type="nucleotide sequence ID" value="NZ_BMPE01000002.1"/>
</dbReference>
<keyword evidence="3" id="KW-1185">Reference proteome</keyword>
<sequence>MTDGQLAAVQGETVRVAAAAYPVEFLTDWAAYEAKLSRWVADAAGQGAELLVFPEYAPLELISLLPTELHHDVIGMRPALQAFVADFVALHAWLAREHRVGIVAGSYPVAHASGFVNRAFVFGPDGGYAYQDKLLMTRFEAEEWHIAPGEGVQVFDLPLGGGVLRFGIAICYDSEFPALARVLAEGGAELLVVPSFTGSRAGFTRVRVGSMARALENQLYALHAPLIADAPWTYAVEDAHGAASVYAPSDNGLPEDGIVAQLGWNEPGWLITDLDLRLTRNVRVDGHVLNWRDRVVGASRPTPAQVVSLGGVPERA</sequence>
<feature type="domain" description="CN hydrolase" evidence="1">
    <location>
        <begin position="14"/>
        <end position="276"/>
    </location>
</feature>
<proteinExistence type="predicted"/>
<protein>
    <submittedName>
        <fullName evidence="2">Amidohydrolase</fullName>
    </submittedName>
</protein>
<dbReference type="Pfam" id="PF00795">
    <property type="entry name" value="CN_hydrolase"/>
    <property type="match status" value="1"/>
</dbReference>
<evidence type="ECO:0000259" key="1">
    <source>
        <dbReference type="PROSITE" id="PS50263"/>
    </source>
</evidence>
<gene>
    <name evidence="2" type="ORF">GCM10010844_13200</name>
</gene>
<dbReference type="InterPro" id="IPR036526">
    <property type="entry name" value="C-N_Hydrolase_sf"/>
</dbReference>
<dbReference type="Proteomes" id="UP000604341">
    <property type="component" value="Unassembled WGS sequence"/>
</dbReference>
<evidence type="ECO:0000313" key="3">
    <source>
        <dbReference type="Proteomes" id="UP000604341"/>
    </source>
</evidence>
<dbReference type="CDD" id="cd07574">
    <property type="entry name" value="nitrilase_Rim1_like"/>
    <property type="match status" value="1"/>
</dbReference>
<comment type="caution">
    <text evidence="2">The sequence shown here is derived from an EMBL/GenBank/DDBJ whole genome shotgun (WGS) entry which is preliminary data.</text>
</comment>
<dbReference type="PANTHER" id="PTHR23088">
    <property type="entry name" value="NITRILASE-RELATED"/>
    <property type="match status" value="1"/>
</dbReference>